<keyword evidence="3" id="KW-1185">Reference proteome</keyword>
<dbReference type="OrthoDB" id="9787807at2"/>
<keyword evidence="2" id="KW-0808">Transferase</keyword>
<dbReference type="Proteomes" id="UP000267798">
    <property type="component" value="Unassembled WGS sequence"/>
</dbReference>
<comment type="caution">
    <text evidence="2">The sequence shown here is derived from an EMBL/GenBank/DDBJ whole genome shotgun (WGS) entry which is preliminary data.</text>
</comment>
<dbReference type="SUPFAM" id="SSF53335">
    <property type="entry name" value="S-adenosyl-L-methionine-dependent methyltransferases"/>
    <property type="match status" value="1"/>
</dbReference>
<name>A0A3A6PQS3_9BACL</name>
<dbReference type="InterPro" id="IPR029063">
    <property type="entry name" value="SAM-dependent_MTases_sf"/>
</dbReference>
<dbReference type="AlphaFoldDB" id="A0A3A6PQS3"/>
<evidence type="ECO:0000259" key="1">
    <source>
        <dbReference type="Pfam" id="PF08241"/>
    </source>
</evidence>
<organism evidence="2 3">
    <name type="scientific">Paenibacillus pinisoli</name>
    <dbReference type="NCBI Taxonomy" id="1276110"/>
    <lineage>
        <taxon>Bacteria</taxon>
        <taxon>Bacillati</taxon>
        <taxon>Bacillota</taxon>
        <taxon>Bacilli</taxon>
        <taxon>Bacillales</taxon>
        <taxon>Paenibacillaceae</taxon>
        <taxon>Paenibacillus</taxon>
    </lineage>
</organism>
<dbReference type="EMBL" id="QXQB01000004">
    <property type="protein sequence ID" value="RJX38203.1"/>
    <property type="molecule type" value="Genomic_DNA"/>
</dbReference>
<dbReference type="GO" id="GO:0032259">
    <property type="term" value="P:methylation"/>
    <property type="evidence" value="ECO:0007669"/>
    <property type="project" value="UniProtKB-KW"/>
</dbReference>
<gene>
    <name evidence="2" type="ORF">D3P09_19245</name>
</gene>
<sequence length="235" mass="26340">MSKTFYEQVGVAMTCRGFAEYQAMFQLKEEELAAGQILDVAGGGSSFTAEAVRKGYDAMAADPRYAGNIGAWVEEAREEIEVSTEKLDGLKERFDWSYYGSLENHHGGRVKSLALFEEHVASAEGERRYIGGALPELPFEDNRFSLVLCSHFLFLYAEQFGYEFHEAAIRELMRVCRPGGTIRVYPLLSLKWEPYAKLNELMEAVRKAGGTPDIRESGLPFIPGSDRMLNIVTNV</sequence>
<dbReference type="GO" id="GO:0008757">
    <property type="term" value="F:S-adenosylmethionine-dependent methyltransferase activity"/>
    <property type="evidence" value="ECO:0007669"/>
    <property type="project" value="InterPro"/>
</dbReference>
<reference evidence="2 3" key="1">
    <citation type="submission" date="2018-09" db="EMBL/GenBank/DDBJ databases">
        <title>Paenibacillus aracenensis nov. sp. isolated from a cave in southern Spain.</title>
        <authorList>
            <person name="Jurado V."/>
            <person name="Gutierrez-Patricio S."/>
            <person name="Gonzalez-Pimentel J.L."/>
            <person name="Miller A.Z."/>
            <person name="Laiz L."/>
            <person name="Saiz-Jimenez C."/>
        </authorList>
    </citation>
    <scope>NUCLEOTIDE SEQUENCE [LARGE SCALE GENOMIC DNA]</scope>
    <source>
        <strain evidence="2 3">JCM 19203</strain>
    </source>
</reference>
<evidence type="ECO:0000313" key="3">
    <source>
        <dbReference type="Proteomes" id="UP000267798"/>
    </source>
</evidence>
<dbReference type="Pfam" id="PF08241">
    <property type="entry name" value="Methyltransf_11"/>
    <property type="match status" value="1"/>
</dbReference>
<dbReference type="RefSeq" id="WP_120113022.1">
    <property type="nucleotide sequence ID" value="NZ_QXQB01000004.1"/>
</dbReference>
<proteinExistence type="predicted"/>
<accession>A0A3A6PQS3</accession>
<feature type="domain" description="Methyltransferase type 11" evidence="1">
    <location>
        <begin position="111"/>
        <end position="182"/>
    </location>
</feature>
<keyword evidence="2" id="KW-0489">Methyltransferase</keyword>
<evidence type="ECO:0000313" key="2">
    <source>
        <dbReference type="EMBL" id="RJX38203.1"/>
    </source>
</evidence>
<dbReference type="InterPro" id="IPR013216">
    <property type="entry name" value="Methyltransf_11"/>
</dbReference>
<dbReference type="Gene3D" id="3.40.50.150">
    <property type="entry name" value="Vaccinia Virus protein VP39"/>
    <property type="match status" value="1"/>
</dbReference>
<protein>
    <submittedName>
        <fullName evidence="2">Methyltransferase domain-containing protein</fullName>
    </submittedName>
</protein>